<evidence type="ECO:0000256" key="1">
    <source>
        <dbReference type="ARBA" id="ARBA00004370"/>
    </source>
</evidence>
<dbReference type="GO" id="GO:0016020">
    <property type="term" value="C:membrane"/>
    <property type="evidence" value="ECO:0007669"/>
    <property type="project" value="UniProtKB-SubCell"/>
</dbReference>
<evidence type="ECO:0000313" key="9">
    <source>
        <dbReference type="Proteomes" id="UP000218775"/>
    </source>
</evidence>
<comment type="subcellular location">
    <subcellularLocation>
        <location evidence="1">Membrane</location>
    </subcellularLocation>
</comment>
<feature type="region of interest" description="Disordered" evidence="6">
    <location>
        <begin position="394"/>
        <end position="416"/>
    </location>
</feature>
<organism evidence="8 9">
    <name type="scientific">Aerophobetes bacterium</name>
    <dbReference type="NCBI Taxonomy" id="2030807"/>
    <lineage>
        <taxon>Bacteria</taxon>
        <taxon>Candidatus Aerophobota</taxon>
    </lineage>
</organism>
<dbReference type="GO" id="GO:0015627">
    <property type="term" value="C:type II protein secretion system complex"/>
    <property type="evidence" value="ECO:0007669"/>
    <property type="project" value="TreeGrafter"/>
</dbReference>
<dbReference type="InterPro" id="IPR004846">
    <property type="entry name" value="T2SS/T3SS_dom"/>
</dbReference>
<dbReference type="EMBL" id="NVUK01000014">
    <property type="protein sequence ID" value="PCI77654.1"/>
    <property type="molecule type" value="Genomic_DNA"/>
</dbReference>
<dbReference type="PANTHER" id="PTHR30332:SF24">
    <property type="entry name" value="SECRETIN GSPD-RELATED"/>
    <property type="match status" value="1"/>
</dbReference>
<evidence type="ECO:0000256" key="2">
    <source>
        <dbReference type="ARBA" id="ARBA00022729"/>
    </source>
</evidence>
<protein>
    <recommendedName>
        <fullName evidence="7">Type II/III secretion system secretin-like domain-containing protein</fullName>
    </recommendedName>
</protein>
<dbReference type="Proteomes" id="UP000218775">
    <property type="component" value="Unassembled WGS sequence"/>
</dbReference>
<dbReference type="InterPro" id="IPR050810">
    <property type="entry name" value="Bact_Secretion_Sys_Channel"/>
</dbReference>
<evidence type="ECO:0000256" key="4">
    <source>
        <dbReference type="RuleBase" id="RU004003"/>
    </source>
</evidence>
<evidence type="ECO:0000313" key="8">
    <source>
        <dbReference type="EMBL" id="PCI77654.1"/>
    </source>
</evidence>
<comment type="similarity">
    <text evidence="4">Belongs to the bacterial secretin family.</text>
</comment>
<dbReference type="PRINTS" id="PR00811">
    <property type="entry name" value="BCTERIALGSPD"/>
</dbReference>
<keyword evidence="2" id="KW-0732">Signal</keyword>
<evidence type="ECO:0000259" key="7">
    <source>
        <dbReference type="Pfam" id="PF00263"/>
    </source>
</evidence>
<dbReference type="PANTHER" id="PTHR30332">
    <property type="entry name" value="PROBABLE GENERAL SECRETION PATHWAY PROTEIN D"/>
    <property type="match status" value="1"/>
</dbReference>
<feature type="coiled-coil region" evidence="5">
    <location>
        <begin position="78"/>
        <end position="105"/>
    </location>
</feature>
<evidence type="ECO:0000256" key="3">
    <source>
        <dbReference type="ARBA" id="ARBA00023136"/>
    </source>
</evidence>
<accession>A0A2A4X562</accession>
<keyword evidence="3" id="KW-0472">Membrane</keyword>
<dbReference type="GO" id="GO:0009306">
    <property type="term" value="P:protein secretion"/>
    <property type="evidence" value="ECO:0007669"/>
    <property type="project" value="InterPro"/>
</dbReference>
<feature type="domain" description="Type II/III secretion system secretin-like" evidence="7">
    <location>
        <begin position="560"/>
        <end position="729"/>
    </location>
</feature>
<dbReference type="Pfam" id="PF00263">
    <property type="entry name" value="Secretin"/>
    <property type="match status" value="1"/>
</dbReference>
<dbReference type="AlphaFoldDB" id="A0A2A4X562"/>
<evidence type="ECO:0000256" key="6">
    <source>
        <dbReference type="SAM" id="MobiDB-lite"/>
    </source>
</evidence>
<sequence length="782" mass="88077">MTRLSGKIFILAFFITVTSFAGESIEEKRETLAKKRAFFSEGDIEQINQDMRLLKDELSLKYSQVCSDQGPLMQVEQSQKELVEINKIRSKIEALESKCRKAHVDASSEYRESYGFWGDDETTLSTLIAEYGSRQFLYIVPPEIMNLKIKAHSEIPIPRESWTELLEIILRHNGIGVKSVNTFAKQLFLLKQDLAAVEAIISNKDHLSLLPRGTRATYIFSPLPERSNSVYQFFDRFRDPKMTFIYKVGHKIAIISSKEEISKLLTLYDTVWNSGSEKVTKVIPVNKVKPVEMEKILSSYFASKVISKGFSRSKVDGEDLILYPLSSENALVAIGPKNLVARAEKVALDTERQIEDPSEMTVYCYNCRHSDPIDLSEVLEKVYYSLVLMTPESQSKEGSRGSFPAGKMPTKQTKMGPPTYGPPPYSPVVEPLTAVAGNVQSQEQVSKTKNFIPYPKTGAVMMVVRRDTLGQIKELIQRLDVPKKMVNIEVLLFERKIKNKNNFGLNLLNLGSAATQTHRTGLAFGSSANESSSLGILDFFISRNSKGHFYSTFDIAYNFLMSQEDVRINEAPSVTTLNQTPAQISIVQELSIDNGAAPISGNTGVVFQKSFSRAQYGTTLVITPTVHDPIGPEDTRHFITLETNISFDTINETTASDRPEVSRRHLENYVRVADGETIILGGLREKTAANTSNKIPFLGEIPGLGKFFGESKMSDDETEMFFFITPRVILDPEDKLVEFRRKELMKRPGDLPEFLEKIEASKERKKKMLFNNSFKLLFGHVK</sequence>
<proteinExistence type="inferred from homology"/>
<comment type="caution">
    <text evidence="8">The sequence shown here is derived from an EMBL/GenBank/DDBJ whole genome shotgun (WGS) entry which is preliminary data.</text>
</comment>
<keyword evidence="5" id="KW-0175">Coiled coil</keyword>
<reference evidence="9" key="1">
    <citation type="submission" date="2017-08" db="EMBL/GenBank/DDBJ databases">
        <title>A dynamic microbial community with high functional redundancy inhabits the cold, oxic subseafloor aquifer.</title>
        <authorList>
            <person name="Tully B.J."/>
            <person name="Wheat C.G."/>
            <person name="Glazer B.T."/>
            <person name="Huber J.A."/>
        </authorList>
    </citation>
    <scope>NUCLEOTIDE SEQUENCE [LARGE SCALE GENOMIC DNA]</scope>
</reference>
<gene>
    <name evidence="8" type="ORF">COB21_02750</name>
</gene>
<name>A0A2A4X562_UNCAE</name>
<dbReference type="InterPro" id="IPR001775">
    <property type="entry name" value="GspD/PilQ"/>
</dbReference>
<evidence type="ECO:0000256" key="5">
    <source>
        <dbReference type="SAM" id="Coils"/>
    </source>
</evidence>